<dbReference type="GO" id="GO:0008270">
    <property type="term" value="F:zinc ion binding"/>
    <property type="evidence" value="ECO:0007669"/>
    <property type="project" value="UniProtKB-KW"/>
</dbReference>
<evidence type="ECO:0000313" key="9">
    <source>
        <dbReference type="EMBL" id="CAI5446686.1"/>
    </source>
</evidence>
<dbReference type="AlphaFoldDB" id="A0A9P1IKG1"/>
<evidence type="ECO:0000256" key="3">
    <source>
        <dbReference type="ARBA" id="ARBA00022771"/>
    </source>
</evidence>
<accession>A0A9P1IKG1</accession>
<evidence type="ECO:0000256" key="1">
    <source>
        <dbReference type="ARBA" id="ARBA00004123"/>
    </source>
</evidence>
<feature type="compositionally biased region" description="Basic and acidic residues" evidence="7">
    <location>
        <begin position="576"/>
        <end position="585"/>
    </location>
</feature>
<evidence type="ECO:0000313" key="10">
    <source>
        <dbReference type="Proteomes" id="UP001152747"/>
    </source>
</evidence>
<keyword evidence="6" id="KW-0539">Nucleus</keyword>
<keyword evidence="10" id="KW-1185">Reference proteome</keyword>
<dbReference type="GO" id="GO:0005634">
    <property type="term" value="C:nucleus"/>
    <property type="evidence" value="ECO:0007669"/>
    <property type="project" value="UniProtKB-SubCell"/>
</dbReference>
<proteinExistence type="predicted"/>
<dbReference type="Gene3D" id="3.30.565.10">
    <property type="entry name" value="Histidine kinase-like ATPase, C-terminal domain"/>
    <property type="match status" value="1"/>
</dbReference>
<evidence type="ECO:0000256" key="2">
    <source>
        <dbReference type="ARBA" id="ARBA00022723"/>
    </source>
</evidence>
<feature type="compositionally biased region" description="Polar residues" evidence="7">
    <location>
        <begin position="586"/>
        <end position="595"/>
    </location>
</feature>
<gene>
    <name evidence="9" type="ORF">CAMP_LOCUS9323</name>
</gene>
<dbReference type="PANTHER" id="PTHR23337:SF3">
    <property type="entry name" value="MORC FAMILY CW-TYPE ZINC FINGER 2"/>
    <property type="match status" value="1"/>
</dbReference>
<keyword evidence="2" id="KW-0479">Metal-binding</keyword>
<dbReference type="InterPro" id="IPR041006">
    <property type="entry name" value="Morc_S5"/>
</dbReference>
<feature type="compositionally biased region" description="Polar residues" evidence="7">
    <location>
        <begin position="717"/>
        <end position="727"/>
    </location>
</feature>
<comment type="caution">
    <text evidence="9">The sequence shown here is derived from an EMBL/GenBank/DDBJ whole genome shotgun (WGS) entry which is preliminary data.</text>
</comment>
<comment type="subcellular location">
    <subcellularLocation>
        <location evidence="1">Nucleus</location>
    </subcellularLocation>
</comment>
<dbReference type="Pfam" id="PF07496">
    <property type="entry name" value="zf-CW"/>
    <property type="match status" value="1"/>
</dbReference>
<evidence type="ECO:0000256" key="6">
    <source>
        <dbReference type="ARBA" id="ARBA00023242"/>
    </source>
</evidence>
<dbReference type="InterPro" id="IPR011124">
    <property type="entry name" value="Znf_CW"/>
</dbReference>
<name>A0A9P1IKG1_9PELO</name>
<dbReference type="PROSITE" id="PS51050">
    <property type="entry name" value="ZF_CW"/>
    <property type="match status" value="1"/>
</dbReference>
<dbReference type="PANTHER" id="PTHR23337">
    <property type="entry name" value="ZINC FINGER CW-TYPE COILED-COIL DOMAIN PROTEIN 1"/>
    <property type="match status" value="1"/>
</dbReference>
<dbReference type="EMBL" id="CANHGI010000003">
    <property type="protein sequence ID" value="CAI5446686.1"/>
    <property type="molecule type" value="Genomic_DNA"/>
</dbReference>
<dbReference type="Pfam" id="PF17942">
    <property type="entry name" value="Morc6_S5"/>
    <property type="match status" value="2"/>
</dbReference>
<keyword evidence="4" id="KW-0862">Zinc</keyword>
<protein>
    <recommendedName>
        <fullName evidence="8">CW-type domain-containing protein</fullName>
    </recommendedName>
</protein>
<sequence length="900" mass="101982">MSDSANLGLLNKATISYEYLHSNSTTHDYLLGAIAELVDNSRDARAKNLKIDFDREEEYLSLLDDGCGMTKRETETVLSFGFSNKRNMEGMIGQYGNGLKSGAMRIANDMILLTKKDGQFTCLLLSRTFHKEHNLGDVLVPSPTFNAEDRHMMCRSDEEIKKHRLEMELIYKYSPFHGQDQLFAQFDKIAGESGTLIVLYNLRRLLSGDLELDLKSSEDDIRLADSEEHREDEYNSLRSYLSVLYLEPRMKIYLRGKKIQLTRLTSNLLMKYKYTHLGKNLKACAKKEHEACLVALKAAQDRLLVAESDFGRHANLEIPISDKNGRLERRNLGLAVDREKQAVKECKEREVKAKKAISNPQALEIVFGLNIHHRNRYGCMFYNNGRLILAYQKGYAQTEKNDLMMQCLGVVGIVDVPYSVLAPTHNKQKFENQREFLGLLKAVNDLMLKYWKAILIGDSPSGIKHFWKKFGYNNADWTAQPQADKDGKSARYEALGFCIQCDKCLKWRQIKMQMKYMNYGVPDEWTCADNPNSMHRSCNQVEEFEKIRCGVGIVEKQIEAVIPAAKKSIKPEIDLPRAAEKRKTSENLVSSTSSARKPARNYREESEEEDSEEEEEPAPKKSARKIEKPPARPSTSAATSAQKKTPARKSVVLESSDEEEFEEPPRPSSKRSAPPKPSAPSAISSSSSSSTRSGRVSVPVVKKTTAIAKPPPPVVQAQRNGTSTRKPVSSEPPLEISERLELTKKTDALKKSNALIRDFLKQLAKKGANDADKALRLSDEKLRETLDPERLVEDFWKEKHVEPMRKVREQGLSEKRGLVSPVVEQVEVLPEKHKKLLNSSITILQWLVEHYHQDLKLPDTFVVDEQSVFEVAEKMCEVVMVPPPEEDSEGVVEENGDISI</sequence>
<keyword evidence="5" id="KW-0175">Coiled coil</keyword>
<evidence type="ECO:0000256" key="7">
    <source>
        <dbReference type="SAM" id="MobiDB-lite"/>
    </source>
</evidence>
<keyword evidence="3" id="KW-0863">Zinc-finger</keyword>
<dbReference type="OrthoDB" id="1885370at2759"/>
<feature type="compositionally biased region" description="Low complexity" evidence="7">
    <location>
        <begin position="679"/>
        <end position="708"/>
    </location>
</feature>
<reference evidence="9" key="1">
    <citation type="submission" date="2022-11" db="EMBL/GenBank/DDBJ databases">
        <authorList>
            <person name="Kikuchi T."/>
        </authorList>
    </citation>
    <scope>NUCLEOTIDE SEQUENCE</scope>
    <source>
        <strain evidence="9">PS1010</strain>
    </source>
</reference>
<dbReference type="Pfam" id="PF13589">
    <property type="entry name" value="HATPase_c_3"/>
    <property type="match status" value="1"/>
</dbReference>
<feature type="domain" description="CW-type" evidence="8">
    <location>
        <begin position="491"/>
        <end position="546"/>
    </location>
</feature>
<evidence type="ECO:0000259" key="8">
    <source>
        <dbReference type="PROSITE" id="PS51050"/>
    </source>
</evidence>
<organism evidence="9 10">
    <name type="scientific">Caenorhabditis angaria</name>
    <dbReference type="NCBI Taxonomy" id="860376"/>
    <lineage>
        <taxon>Eukaryota</taxon>
        <taxon>Metazoa</taxon>
        <taxon>Ecdysozoa</taxon>
        <taxon>Nematoda</taxon>
        <taxon>Chromadorea</taxon>
        <taxon>Rhabditida</taxon>
        <taxon>Rhabditina</taxon>
        <taxon>Rhabditomorpha</taxon>
        <taxon>Rhabditoidea</taxon>
        <taxon>Rhabditidae</taxon>
        <taxon>Peloderinae</taxon>
        <taxon>Caenorhabditis</taxon>
    </lineage>
</organism>
<dbReference type="SUPFAM" id="SSF55874">
    <property type="entry name" value="ATPase domain of HSP90 chaperone/DNA topoisomerase II/histidine kinase"/>
    <property type="match status" value="1"/>
</dbReference>
<dbReference type="InterPro" id="IPR036890">
    <property type="entry name" value="HATPase_C_sf"/>
</dbReference>
<feature type="compositionally biased region" description="Acidic residues" evidence="7">
    <location>
        <begin position="605"/>
        <end position="616"/>
    </location>
</feature>
<dbReference type="Gene3D" id="3.30.40.100">
    <property type="match status" value="1"/>
</dbReference>
<evidence type="ECO:0000256" key="5">
    <source>
        <dbReference type="ARBA" id="ARBA00023054"/>
    </source>
</evidence>
<evidence type="ECO:0000256" key="4">
    <source>
        <dbReference type="ARBA" id="ARBA00022833"/>
    </source>
</evidence>
<feature type="region of interest" description="Disordered" evidence="7">
    <location>
        <begin position="576"/>
        <end position="739"/>
    </location>
</feature>
<dbReference type="Proteomes" id="UP001152747">
    <property type="component" value="Unassembled WGS sequence"/>
</dbReference>